<dbReference type="GO" id="GO:0003677">
    <property type="term" value="F:DNA binding"/>
    <property type="evidence" value="ECO:0007669"/>
    <property type="project" value="InterPro"/>
</dbReference>
<dbReference type="Proteomes" id="UP000005225">
    <property type="component" value="Unassembled WGS sequence"/>
</dbReference>
<evidence type="ECO:0000256" key="3">
    <source>
        <dbReference type="SAM" id="MobiDB-lite"/>
    </source>
</evidence>
<dbReference type="EMBL" id="AAQR03030286">
    <property type="status" value="NOT_ANNOTATED_CDS"/>
    <property type="molecule type" value="Genomic_DNA"/>
</dbReference>
<dbReference type="eggNOG" id="KOG2177">
    <property type="taxonomic scope" value="Eukaryota"/>
</dbReference>
<dbReference type="PROSITE" id="PS51414">
    <property type="entry name" value="HSR"/>
    <property type="match status" value="1"/>
</dbReference>
<dbReference type="STRING" id="30611.ENSOGAP00000019834"/>
<dbReference type="InterPro" id="IPR004827">
    <property type="entry name" value="bZIP"/>
</dbReference>
<dbReference type="InterPro" id="IPR000770">
    <property type="entry name" value="SAND_dom"/>
</dbReference>
<dbReference type="PANTHER" id="PTHR46386:SF7">
    <property type="entry name" value="SP110 NUCLEAR BODY PROTEIN"/>
    <property type="match status" value="1"/>
</dbReference>
<protein>
    <recommendedName>
        <fullName evidence="8">SP110 nuclear body protein</fullName>
    </recommendedName>
</protein>
<keyword evidence="2" id="KW-0539">Nucleus</keyword>
<dbReference type="InterPro" id="IPR043563">
    <property type="entry name" value="Sp110/Sp140/Sp140L-like"/>
</dbReference>
<reference evidence="6" key="3">
    <citation type="submission" date="2025-09" db="UniProtKB">
        <authorList>
            <consortium name="Ensembl"/>
        </authorList>
    </citation>
    <scope>IDENTIFICATION</scope>
</reference>
<evidence type="ECO:0000259" key="5">
    <source>
        <dbReference type="PROSITE" id="PS51414"/>
    </source>
</evidence>
<feature type="compositionally biased region" description="Polar residues" evidence="3">
    <location>
        <begin position="159"/>
        <end position="170"/>
    </location>
</feature>
<feature type="region of interest" description="Disordered" evidence="3">
    <location>
        <begin position="133"/>
        <end position="178"/>
    </location>
</feature>
<dbReference type="Ensembl" id="ENSOGAT00000029792.1">
    <property type="protein sequence ID" value="ENSOGAP00000019834.1"/>
    <property type="gene ID" value="ENSOGAG00000028543.1"/>
</dbReference>
<dbReference type="InterPro" id="IPR010919">
    <property type="entry name" value="SAND-like_dom_sf"/>
</dbReference>
<dbReference type="EMBL" id="AAQR03030288">
    <property type="status" value="NOT_ANNOTATED_CDS"/>
    <property type="molecule type" value="Genomic_DNA"/>
</dbReference>
<proteinExistence type="predicted"/>
<dbReference type="PANTHER" id="PTHR46386">
    <property type="entry name" value="NUCLEAR BODY PROTEIN SP140"/>
    <property type="match status" value="1"/>
</dbReference>
<dbReference type="InParanoid" id="H0XUP2"/>
<dbReference type="EMBL" id="AAQR03030287">
    <property type="status" value="NOT_ANNOTATED_CDS"/>
    <property type="molecule type" value="Genomic_DNA"/>
</dbReference>
<dbReference type="PROSITE" id="PS00036">
    <property type="entry name" value="BZIP_BASIC"/>
    <property type="match status" value="1"/>
</dbReference>
<evidence type="ECO:0000313" key="6">
    <source>
        <dbReference type="Ensembl" id="ENSOGAP00000019834.1"/>
    </source>
</evidence>
<keyword evidence="7" id="KW-1185">Reference proteome</keyword>
<reference evidence="7" key="1">
    <citation type="submission" date="2011-03" db="EMBL/GenBank/DDBJ databases">
        <title>Version 3 of the genome sequence of Otolemur garnettii (Bushbaby).</title>
        <authorList>
            <consortium name="The Broad Institute Genome Sequencing Platform"/>
            <person name="Di Palma F."/>
            <person name="Johnson J."/>
            <person name="Lander E.S."/>
            <person name="Lindblad-Toh K."/>
            <person name="Jaffe D.B."/>
            <person name="Gnerre S."/>
            <person name="MacCallum I."/>
            <person name="Przybylski D."/>
            <person name="Ribeiro F.J."/>
            <person name="Burton J.N."/>
            <person name="Walker B.J."/>
            <person name="Sharpe T."/>
            <person name="Hall G."/>
        </authorList>
    </citation>
    <scope>NUCLEOTIDE SEQUENCE [LARGE SCALE GENOMIC DNA]</scope>
</reference>
<dbReference type="SUPFAM" id="SSF63763">
    <property type="entry name" value="SAND domain-like"/>
    <property type="match status" value="1"/>
</dbReference>
<dbReference type="Pfam" id="PF01342">
    <property type="entry name" value="SAND"/>
    <property type="match status" value="1"/>
</dbReference>
<dbReference type="OMA" id="QKARNEC"/>
<dbReference type="GeneTree" id="ENSGT00940000155124"/>
<dbReference type="PROSITE" id="PS50864">
    <property type="entry name" value="SAND"/>
    <property type="match status" value="1"/>
</dbReference>
<feature type="domain" description="HSR" evidence="5">
    <location>
        <begin position="1"/>
        <end position="108"/>
    </location>
</feature>
<evidence type="ECO:0000313" key="7">
    <source>
        <dbReference type="Proteomes" id="UP000005225"/>
    </source>
</evidence>
<reference evidence="6" key="2">
    <citation type="submission" date="2025-08" db="UniProtKB">
        <authorList>
            <consortium name="Ensembl"/>
        </authorList>
    </citation>
    <scope>IDENTIFICATION</scope>
</reference>
<dbReference type="SMART" id="SM00258">
    <property type="entry name" value="SAND"/>
    <property type="match status" value="1"/>
</dbReference>
<dbReference type="FunCoup" id="H0XUP2">
    <property type="interactions" value="1114"/>
</dbReference>
<keyword evidence="1" id="KW-0597">Phosphoprotein</keyword>
<dbReference type="Gene3D" id="3.10.390.10">
    <property type="entry name" value="SAND domain-like"/>
    <property type="match status" value="1"/>
</dbReference>
<evidence type="ECO:0000256" key="1">
    <source>
        <dbReference type="ARBA" id="ARBA00022553"/>
    </source>
</evidence>
<organism evidence="6 7">
    <name type="scientific">Otolemur garnettii</name>
    <name type="common">Small-eared galago</name>
    <name type="synonym">Garnett's greater bushbaby</name>
    <dbReference type="NCBI Taxonomy" id="30611"/>
    <lineage>
        <taxon>Eukaryota</taxon>
        <taxon>Metazoa</taxon>
        <taxon>Chordata</taxon>
        <taxon>Craniata</taxon>
        <taxon>Vertebrata</taxon>
        <taxon>Euteleostomi</taxon>
        <taxon>Mammalia</taxon>
        <taxon>Eutheria</taxon>
        <taxon>Euarchontoglires</taxon>
        <taxon>Primates</taxon>
        <taxon>Strepsirrhini</taxon>
        <taxon>Lorisiformes</taxon>
        <taxon>Galagidae</taxon>
        <taxon>Otolemur</taxon>
    </lineage>
</organism>
<dbReference type="Pfam" id="PF03172">
    <property type="entry name" value="HSR"/>
    <property type="match status" value="1"/>
</dbReference>
<evidence type="ECO:0000256" key="2">
    <source>
        <dbReference type="ARBA" id="ARBA00023242"/>
    </source>
</evidence>
<name>H0XUP2_OTOGA</name>
<feature type="compositionally biased region" description="Basic and acidic residues" evidence="3">
    <location>
        <begin position="215"/>
        <end position="229"/>
    </location>
</feature>
<feature type="compositionally biased region" description="Pro residues" evidence="3">
    <location>
        <begin position="139"/>
        <end position="150"/>
    </location>
</feature>
<feature type="region of interest" description="Disordered" evidence="3">
    <location>
        <begin position="195"/>
        <end position="301"/>
    </location>
</feature>
<accession>H0XUP2</accession>
<dbReference type="HOGENOM" id="CLU_015844_2_0_1"/>
<evidence type="ECO:0008006" key="8">
    <source>
        <dbReference type="Google" id="ProtNLM"/>
    </source>
</evidence>
<evidence type="ECO:0000259" key="4">
    <source>
        <dbReference type="PROSITE" id="PS50864"/>
    </source>
</evidence>
<feature type="domain" description="SAND" evidence="4">
    <location>
        <begin position="451"/>
        <end position="524"/>
    </location>
</feature>
<dbReference type="GO" id="GO:0000981">
    <property type="term" value="F:DNA-binding transcription factor activity, RNA polymerase II-specific"/>
    <property type="evidence" value="ECO:0007669"/>
    <property type="project" value="TreeGrafter"/>
</dbReference>
<dbReference type="GO" id="GO:0005634">
    <property type="term" value="C:nucleus"/>
    <property type="evidence" value="ECO:0007669"/>
    <property type="project" value="InterPro"/>
</dbReference>
<sequence length="524" mass="58899">MITVTRALEEALLQHFIYKKVEIAYAICKPFPFFESLRDKSFITNRMYNESLEACSNLVPVSRVVHNILTKLEKTFSVSLLMTLFSQINLHEYPNLEMILQSFKDETLVGAIYGKSSRATPILLEVPTGSAQGCSLQMLPPPPPSHPPHLPRGREPKASLQQREAPSSSDPAMPLPGLIQEGSHAVVTEVNLTSKMNEEEDPQETPSPAPTTVHVSRDKLTPKTKHEGDPQETPHTPSSPVPVIGDESLEPNDLEETQKVPTTPSSKKGKKRKRNTQSSQRKRLKKRSSKGGRGRKGEGGLAKLAPLYPTWALSEDSTYFIVNTYIISKLFTEGTKCARWWGFLWILCPYESMGQPGRKMRTSHIPTHLVPVLWKTSPGHGIKEKLQVVDEETQRKDDSACNSKIMTRAQKARAECAPKSRSKVKYNRSDLCPHAEAHASLFSHHRKKPQDDTMDFPHPIPVTCGKAKGILYLEKIKLGTSGKFIQNEEGVWLTPTEFVLEGKERSTNDWKKHVYFRGESLRKL</sequence>
<dbReference type="InterPro" id="IPR004865">
    <property type="entry name" value="HSR_dom"/>
</dbReference>
<feature type="compositionally biased region" description="Basic residues" evidence="3">
    <location>
        <begin position="267"/>
        <end position="294"/>
    </location>
</feature>
<dbReference type="AlphaFoldDB" id="H0XUP2"/>